<dbReference type="Gene3D" id="3.30.565.10">
    <property type="entry name" value="Histidine kinase-like ATPase, C-terminal domain"/>
    <property type="match status" value="1"/>
</dbReference>
<dbReference type="Pfam" id="PF07536">
    <property type="entry name" value="HWE_HK"/>
    <property type="match status" value="1"/>
</dbReference>
<accession>A0ABS9LSD8</accession>
<keyword evidence="7" id="KW-0067">ATP-binding</keyword>
<dbReference type="Pfam" id="PF08448">
    <property type="entry name" value="PAS_4"/>
    <property type="match status" value="1"/>
</dbReference>
<proteinExistence type="predicted"/>
<gene>
    <name evidence="9" type="ORF">L6637_21710</name>
</gene>
<evidence type="ECO:0000313" key="10">
    <source>
        <dbReference type="Proteomes" id="UP001139012"/>
    </source>
</evidence>
<dbReference type="InterPro" id="IPR035965">
    <property type="entry name" value="PAS-like_dom_sf"/>
</dbReference>
<keyword evidence="5" id="KW-0547">Nucleotide-binding</keyword>
<keyword evidence="10" id="KW-1185">Reference proteome</keyword>
<dbReference type="InterPro" id="IPR013656">
    <property type="entry name" value="PAS_4"/>
</dbReference>
<dbReference type="PANTHER" id="PTHR41523:SF7">
    <property type="entry name" value="HISTIDINE KINASE"/>
    <property type="match status" value="1"/>
</dbReference>
<evidence type="ECO:0000256" key="4">
    <source>
        <dbReference type="ARBA" id="ARBA00022679"/>
    </source>
</evidence>
<evidence type="ECO:0000256" key="3">
    <source>
        <dbReference type="ARBA" id="ARBA00022553"/>
    </source>
</evidence>
<keyword evidence="6" id="KW-0418">Kinase</keyword>
<dbReference type="EC" id="2.7.13.3" evidence="2"/>
<evidence type="ECO:0000256" key="1">
    <source>
        <dbReference type="ARBA" id="ARBA00000085"/>
    </source>
</evidence>
<evidence type="ECO:0000259" key="8">
    <source>
        <dbReference type="SMART" id="SM00911"/>
    </source>
</evidence>
<evidence type="ECO:0000256" key="5">
    <source>
        <dbReference type="ARBA" id="ARBA00022741"/>
    </source>
</evidence>
<dbReference type="Proteomes" id="UP001139012">
    <property type="component" value="Unassembled WGS sequence"/>
</dbReference>
<feature type="domain" description="Signal transduction histidine kinase HWE region" evidence="8">
    <location>
        <begin position="182"/>
        <end position="262"/>
    </location>
</feature>
<dbReference type="RefSeq" id="WP_237864623.1">
    <property type="nucleotide sequence ID" value="NZ_JAKLTZ010000007.1"/>
</dbReference>
<evidence type="ECO:0000313" key="9">
    <source>
        <dbReference type="EMBL" id="MCG2669582.1"/>
    </source>
</evidence>
<dbReference type="EMBL" id="JAKLUA010000007">
    <property type="protein sequence ID" value="MCG2669582.1"/>
    <property type="molecule type" value="Genomic_DNA"/>
</dbReference>
<evidence type="ECO:0000256" key="2">
    <source>
        <dbReference type="ARBA" id="ARBA00012438"/>
    </source>
</evidence>
<evidence type="ECO:0000256" key="7">
    <source>
        <dbReference type="ARBA" id="ARBA00022840"/>
    </source>
</evidence>
<comment type="caution">
    <text evidence="9">The sequence shown here is derived from an EMBL/GenBank/DDBJ whole genome shotgun (WGS) entry which is preliminary data.</text>
</comment>
<organism evidence="9 10">
    <name type="scientific">Bradyrhizobium zhengyangense</name>
    <dbReference type="NCBI Taxonomy" id="2911009"/>
    <lineage>
        <taxon>Bacteria</taxon>
        <taxon>Pseudomonadati</taxon>
        <taxon>Pseudomonadota</taxon>
        <taxon>Alphaproteobacteria</taxon>
        <taxon>Hyphomicrobiales</taxon>
        <taxon>Nitrobacteraceae</taxon>
        <taxon>Bradyrhizobium</taxon>
    </lineage>
</organism>
<dbReference type="InterPro" id="IPR011102">
    <property type="entry name" value="Sig_transdc_His_kinase_HWE"/>
</dbReference>
<dbReference type="SMART" id="SM00911">
    <property type="entry name" value="HWE_HK"/>
    <property type="match status" value="1"/>
</dbReference>
<keyword evidence="3" id="KW-0597">Phosphoprotein</keyword>
<dbReference type="Gene3D" id="3.30.450.20">
    <property type="entry name" value="PAS domain"/>
    <property type="match status" value="1"/>
</dbReference>
<evidence type="ECO:0000256" key="6">
    <source>
        <dbReference type="ARBA" id="ARBA00022777"/>
    </source>
</evidence>
<protein>
    <recommendedName>
        <fullName evidence="2">histidine kinase</fullName>
        <ecNumber evidence="2">2.7.13.3</ecNumber>
    </recommendedName>
</protein>
<dbReference type="PANTHER" id="PTHR41523">
    <property type="entry name" value="TWO-COMPONENT SYSTEM SENSOR PROTEIN"/>
    <property type="match status" value="1"/>
</dbReference>
<dbReference type="InterPro" id="IPR036890">
    <property type="entry name" value="HATPase_C_sf"/>
</dbReference>
<dbReference type="SUPFAM" id="SSF55785">
    <property type="entry name" value="PYP-like sensor domain (PAS domain)"/>
    <property type="match status" value="1"/>
</dbReference>
<name>A0ABS9LSD8_9BRAD</name>
<sequence>MAGKRPSEVEVMEGEIVSGFLAGGGEMGALTREFDWSKTSLGSPETWPQSLRVTVRLVLTSRHPMFIWWGPELIQFYNDAYRETMGPERHPSALGARGRECWDEIWDVIGPQIEYVMAGKGATWHEDQLVPVTRHGRREDVWWTYSFGPIDLEGKIGGVLVVCRDVTSEHMAREALNLINEELKHRVKNTLAVLSAVASQTFRDASSKADLEKYQGRLGAFGRAHDLLTAANWAAAPLQDVISAALSPYRTGEGRIAVSGPPLVVKSRQALALSLAIHELATNALKYGALSVTSGRVSVTWTSEDDSGVPKFVFVWQEFGGPPVSEPAGVGFGSRLISRVLKDDFRGSVEVSYGSTGLICCLTAPLENLGSSSEER</sequence>
<keyword evidence="4" id="KW-0808">Transferase</keyword>
<comment type="catalytic activity">
    <reaction evidence="1">
        <text>ATP + protein L-histidine = ADP + protein N-phospho-L-histidine.</text>
        <dbReference type="EC" id="2.7.13.3"/>
    </reaction>
</comment>
<reference evidence="9" key="1">
    <citation type="submission" date="2022-01" db="EMBL/GenBank/DDBJ databases">
        <title>Genome sequnece data of strain Bradyrhizobium sp. nov.</title>
        <authorList>
            <person name="Zhang J."/>
        </authorList>
    </citation>
    <scope>NUCLEOTIDE SEQUENCE</scope>
    <source>
        <strain evidence="9">WYCCWR 12774</strain>
    </source>
</reference>